<dbReference type="AlphaFoldDB" id="A0A7V3ZYR6"/>
<comment type="caution">
    <text evidence="1">The sequence shown here is derived from an EMBL/GenBank/DDBJ whole genome shotgun (WGS) entry which is preliminary data.</text>
</comment>
<dbReference type="GO" id="GO:1990281">
    <property type="term" value="C:efflux pump complex"/>
    <property type="evidence" value="ECO:0007669"/>
    <property type="project" value="TreeGrafter"/>
</dbReference>
<gene>
    <name evidence="1" type="ORF">ENU66_07255</name>
</gene>
<organism evidence="1">
    <name type="scientific">candidate division WOR-3 bacterium</name>
    <dbReference type="NCBI Taxonomy" id="2052148"/>
    <lineage>
        <taxon>Bacteria</taxon>
        <taxon>Bacteria division WOR-3</taxon>
    </lineage>
</organism>
<dbReference type="PANTHER" id="PTHR30469">
    <property type="entry name" value="MULTIDRUG RESISTANCE PROTEIN MDTA"/>
    <property type="match status" value="1"/>
</dbReference>
<dbReference type="PANTHER" id="PTHR30469:SF15">
    <property type="entry name" value="HLYD FAMILY OF SECRETION PROTEINS"/>
    <property type="match status" value="1"/>
</dbReference>
<dbReference type="EMBL" id="DTDJ01000046">
    <property type="protein sequence ID" value="HGL18107.1"/>
    <property type="molecule type" value="Genomic_DNA"/>
</dbReference>
<evidence type="ECO:0000313" key="1">
    <source>
        <dbReference type="EMBL" id="HGL18107.1"/>
    </source>
</evidence>
<name>A0A7V3ZYR6_UNCW3</name>
<accession>A0A7V3ZYR6</accession>
<sequence>MKSFNLSLLISLIFLLNCKAKPKKFYTVEEETGGILTCETIILRKDTVFKGEVFYGVLKPYHVIEYTSPVDGKIDYLAEGIVRRGQKLISISDSALLYRYDLINQKIQSLKLYIDKGFYKPEYFELLAERKKIEYMIDMTQFISPFSGVIEAYCMKGDVVKQGQKIFTLYQTDFLKVEIPLSEENTLYKEGTQAIITHNDIARTGIITGFSLDEEKNTMSLIIRVPNEDNRLKIGDFVRIKIVTDKKFGLILPNTALKQYGDKYVVFKLSGNRLIWKYVDVLLQDDKYSIISGDLEPHDTILAKDVDLATHNMICKKVLCSDTY</sequence>
<dbReference type="SUPFAM" id="SSF111369">
    <property type="entry name" value="HlyD-like secretion proteins"/>
    <property type="match status" value="1"/>
</dbReference>
<dbReference type="Gene3D" id="2.40.420.20">
    <property type="match status" value="1"/>
</dbReference>
<protein>
    <submittedName>
        <fullName evidence="1">HlyD family efflux transporter periplasmic adaptor subunit</fullName>
    </submittedName>
</protein>
<dbReference type="GO" id="GO:0015562">
    <property type="term" value="F:efflux transmembrane transporter activity"/>
    <property type="evidence" value="ECO:0007669"/>
    <property type="project" value="TreeGrafter"/>
</dbReference>
<proteinExistence type="predicted"/>
<reference evidence="1" key="1">
    <citation type="journal article" date="2020" name="mSystems">
        <title>Genome- and Community-Level Interaction Insights into Carbon Utilization and Element Cycling Functions of Hydrothermarchaeota in Hydrothermal Sediment.</title>
        <authorList>
            <person name="Zhou Z."/>
            <person name="Liu Y."/>
            <person name="Xu W."/>
            <person name="Pan J."/>
            <person name="Luo Z.H."/>
            <person name="Li M."/>
        </authorList>
    </citation>
    <scope>NUCLEOTIDE SEQUENCE [LARGE SCALE GENOMIC DNA]</scope>
    <source>
        <strain evidence="1">SpSt-69</strain>
    </source>
</reference>